<gene>
    <name evidence="4" type="ORF">FGG08_002557</name>
</gene>
<name>A0A9P8I924_9PEZI</name>
<dbReference type="Gene3D" id="3.10.110.10">
    <property type="entry name" value="Ubiquitin Conjugating Enzyme"/>
    <property type="match status" value="1"/>
</dbReference>
<dbReference type="Pfam" id="PF00179">
    <property type="entry name" value="UQ_con"/>
    <property type="match status" value="1"/>
</dbReference>
<sequence length="1072" mass="118596">MVQKTTDLETERDRLAAEIGGLETNISALRAELGGVRQEAQLEVDTLKAKNLTHLEELAANTETIGYLAQENSSQAGVGETSSLREAATSAETLGEEIAVLSEKLTRSSEEKVGMTGQIEELRRENADMAGEIKSLLMANEILNSGILNVTYGPKGPADNRTPIAARRPPDPSPVILTQPNSLGTQKASRSPQLRNSAAPVPPRPRRPVPTPGILASSLEPKSTIVVPRRPKPLPVVLEVTEATPIVPEIPETYQLHVRYIHIYSALSKSRLCDIPPYPTPLTSDKTVSDLKCLPLKEPHSYPGNRTGSSIELFVSSFHASTVDQQVVSLADLGLRGTAQDPVDIYAIQLSGEPESSMSIRYTSRGIATFRTCLRILLAGVRAQNCLASTLEVIWEVTHFPPAVISLKELYERGDGVPLSCAIVAICVGELVQKVVTGWSPKPSESLEFSRPIFAGIYNLTLRRHKKAKKGQAIARSVILAEVAEAAEGSRTSRSVVNIGVCRTAFQKPKHMNPDGRKSTKTTRVRREAEDDIESTFLALAKWGRYDSVADYYFYRPGYPSEEYTYPLQQESFLAFLDSANRVEKFKVIGPQQLGILQPPCITLNRDGYVSVYNPKSIPCGEVYPSIWNAISGEQSLAGEDPGQSLLQILQPIIKKRQKEGTWEVDAWTTEQGIAGGAESSGEGIVICVDCSISMAGGMGGGWGSDSMASTDSGRTWLSRVSEAKELFEDLVARMAAYKLPTYLGLLTTPETPGIDQHPTPVLYDVKDKLKTIYPNGCEEICKTLDKALHMLVKFHEKHPEAKLRIISYRMGGAASTSLPHGRHAKRFVLQMSKLTGGYTIRPENRDAFFQIPLLESLLDIRHRPNIQRPVMRLTSLAFDAMVVPDADFKSRFDCPPIRPHPHQIDSFILLQHTVRLGDSTITIARPSELGRASGAGRKRILLEELRLMSRTRIHPPYAPGAFMLYVDMGESYPRQPPNARFITPILHPNITKQGRICHPILDREWDPKTRIYEVLQQLWGMLMVVEIRDSVNPIFAMRIWADAESGRRDIADHIRRFASRTRTQLKAEIGV</sequence>
<protein>
    <recommendedName>
        <fullName evidence="3">UBC core domain-containing protein</fullName>
    </recommendedName>
</protein>
<feature type="compositionally biased region" description="Pro residues" evidence="2">
    <location>
        <begin position="200"/>
        <end position="211"/>
    </location>
</feature>
<dbReference type="OrthoDB" id="4135107at2759"/>
<dbReference type="PANTHER" id="PTHR24068">
    <property type="entry name" value="UBIQUITIN-CONJUGATING ENZYME E2"/>
    <property type="match status" value="1"/>
</dbReference>
<keyword evidence="5" id="KW-1185">Reference proteome</keyword>
<feature type="coiled-coil region" evidence="1">
    <location>
        <begin position="12"/>
        <end position="57"/>
    </location>
</feature>
<dbReference type="AlphaFoldDB" id="A0A9P8I924"/>
<evidence type="ECO:0000313" key="4">
    <source>
        <dbReference type="EMBL" id="KAH0543131.1"/>
    </source>
</evidence>
<dbReference type="SMART" id="SM00212">
    <property type="entry name" value="UBCc"/>
    <property type="match status" value="1"/>
</dbReference>
<evidence type="ECO:0000313" key="5">
    <source>
        <dbReference type="Proteomes" id="UP000698800"/>
    </source>
</evidence>
<proteinExistence type="predicted"/>
<dbReference type="Proteomes" id="UP000698800">
    <property type="component" value="Unassembled WGS sequence"/>
</dbReference>
<feature type="compositionally biased region" description="Polar residues" evidence="2">
    <location>
        <begin position="176"/>
        <end position="196"/>
    </location>
</feature>
<comment type="caution">
    <text evidence="4">The sequence shown here is derived from an EMBL/GenBank/DDBJ whole genome shotgun (WGS) entry which is preliminary data.</text>
</comment>
<evidence type="ECO:0000259" key="3">
    <source>
        <dbReference type="PROSITE" id="PS50127"/>
    </source>
</evidence>
<dbReference type="InterPro" id="IPR000608">
    <property type="entry name" value="UBC"/>
</dbReference>
<reference evidence="4" key="1">
    <citation type="submission" date="2021-03" db="EMBL/GenBank/DDBJ databases">
        <title>Comparative genomics and phylogenomic investigation of the class Geoglossomycetes provide insights into ecological specialization and systematics.</title>
        <authorList>
            <person name="Melie T."/>
            <person name="Pirro S."/>
            <person name="Miller A.N."/>
            <person name="Quandt A."/>
        </authorList>
    </citation>
    <scope>NUCLEOTIDE SEQUENCE</scope>
    <source>
        <strain evidence="4">GBOQ0MN5Z8</strain>
    </source>
</reference>
<dbReference type="PROSITE" id="PS50127">
    <property type="entry name" value="UBC_2"/>
    <property type="match status" value="1"/>
</dbReference>
<keyword evidence="1" id="KW-0175">Coiled coil</keyword>
<dbReference type="EMBL" id="JAGHQL010000039">
    <property type="protein sequence ID" value="KAH0543131.1"/>
    <property type="molecule type" value="Genomic_DNA"/>
</dbReference>
<feature type="domain" description="UBC core" evidence="3">
    <location>
        <begin position="906"/>
        <end position="1060"/>
    </location>
</feature>
<organism evidence="4 5">
    <name type="scientific">Glutinoglossum americanum</name>
    <dbReference type="NCBI Taxonomy" id="1670608"/>
    <lineage>
        <taxon>Eukaryota</taxon>
        <taxon>Fungi</taxon>
        <taxon>Dikarya</taxon>
        <taxon>Ascomycota</taxon>
        <taxon>Pezizomycotina</taxon>
        <taxon>Geoglossomycetes</taxon>
        <taxon>Geoglossales</taxon>
        <taxon>Geoglossaceae</taxon>
        <taxon>Glutinoglossum</taxon>
    </lineage>
</organism>
<feature type="region of interest" description="Disordered" evidence="2">
    <location>
        <begin position="158"/>
        <end position="215"/>
    </location>
</feature>
<evidence type="ECO:0000256" key="2">
    <source>
        <dbReference type="SAM" id="MobiDB-lite"/>
    </source>
</evidence>
<accession>A0A9P8I924</accession>
<feature type="coiled-coil region" evidence="1">
    <location>
        <begin position="91"/>
        <end position="139"/>
    </location>
</feature>
<evidence type="ECO:0000256" key="1">
    <source>
        <dbReference type="SAM" id="Coils"/>
    </source>
</evidence>
<dbReference type="SUPFAM" id="SSF54495">
    <property type="entry name" value="UBC-like"/>
    <property type="match status" value="1"/>
</dbReference>
<dbReference type="InterPro" id="IPR016135">
    <property type="entry name" value="UBQ-conjugating_enzyme/RWD"/>
</dbReference>